<keyword evidence="2" id="KW-0472">Membrane</keyword>
<name>A0ABX1AP39_9ACTN</name>
<gene>
    <name evidence="3" type="ORF">HCJ92_21755</name>
</gene>
<dbReference type="EMBL" id="JAAVJB010000289">
    <property type="protein sequence ID" value="NJP68842.1"/>
    <property type="molecule type" value="Genomic_DNA"/>
</dbReference>
<dbReference type="Gene3D" id="1.20.120.20">
    <property type="entry name" value="Apolipoprotein"/>
    <property type="match status" value="1"/>
</dbReference>
<protein>
    <submittedName>
        <fullName evidence="3">DUF5324 family protein</fullName>
    </submittedName>
</protein>
<evidence type="ECO:0000313" key="4">
    <source>
        <dbReference type="Proteomes" id="UP000746503"/>
    </source>
</evidence>
<feature type="region of interest" description="Disordered" evidence="1">
    <location>
        <begin position="204"/>
        <end position="224"/>
    </location>
</feature>
<keyword evidence="2" id="KW-1133">Transmembrane helix</keyword>
<dbReference type="Proteomes" id="UP000746503">
    <property type="component" value="Unassembled WGS sequence"/>
</dbReference>
<dbReference type="Pfam" id="PF17258">
    <property type="entry name" value="DUF5324"/>
    <property type="match status" value="1"/>
</dbReference>
<dbReference type="RefSeq" id="WP_167935317.1">
    <property type="nucleotide sequence ID" value="NZ_JAAVJB010000289.1"/>
</dbReference>
<feature type="compositionally biased region" description="Basic and acidic residues" evidence="1">
    <location>
        <begin position="84"/>
        <end position="93"/>
    </location>
</feature>
<evidence type="ECO:0000256" key="1">
    <source>
        <dbReference type="SAM" id="MobiDB-lite"/>
    </source>
</evidence>
<reference evidence="3 4" key="1">
    <citation type="submission" date="2020-03" db="EMBL/GenBank/DDBJ databases">
        <title>Draft genome of Streptomyces sp. ventii, isolated from the Axial Seamount in the Pacific Ocean, and resequencing of the two type strains Streptomyces lonarensis strain NCL 716 and Streptomyces bohaiensis strain 11A07.</title>
        <authorList>
            <person name="Loughran R.M."/>
            <person name="Pfannmuller K.M."/>
            <person name="Wasson B.J."/>
            <person name="Deadmond M.C."/>
            <person name="Paddock B.E."/>
            <person name="Koyack M.J."/>
            <person name="Gallegos D.A."/>
            <person name="Mitchell E.A."/>
            <person name="Ushijima B."/>
            <person name="Saw J.H."/>
            <person name="Mcphail K.L."/>
            <person name="Videau P."/>
        </authorList>
    </citation>
    <scope>NUCLEOTIDE SEQUENCE [LARGE SCALE GENOMIC DNA]</scope>
    <source>
        <strain evidence="4">5675061</strain>
    </source>
</reference>
<feature type="transmembrane region" description="Helical" evidence="2">
    <location>
        <begin position="152"/>
        <end position="175"/>
    </location>
</feature>
<keyword evidence="4" id="KW-1185">Reference proteome</keyword>
<keyword evidence="2" id="KW-0812">Transmembrane</keyword>
<feature type="region of interest" description="Disordered" evidence="1">
    <location>
        <begin position="1"/>
        <end position="20"/>
    </location>
</feature>
<organism evidence="3 4">
    <name type="scientific">Streptomyces spiramenti</name>
    <dbReference type="NCBI Taxonomy" id="2720606"/>
    <lineage>
        <taxon>Bacteria</taxon>
        <taxon>Bacillati</taxon>
        <taxon>Actinomycetota</taxon>
        <taxon>Actinomycetes</taxon>
        <taxon>Kitasatosporales</taxon>
        <taxon>Streptomycetaceae</taxon>
        <taxon>Streptomyces</taxon>
    </lineage>
</organism>
<evidence type="ECO:0000256" key="2">
    <source>
        <dbReference type="SAM" id="Phobius"/>
    </source>
</evidence>
<feature type="compositionally biased region" description="Basic and acidic residues" evidence="1">
    <location>
        <begin position="7"/>
        <end position="20"/>
    </location>
</feature>
<sequence length="224" mass="23902">MNRKERVRAAGDNARETARHAADVVGPYAASARESASQYAHEAGAYLKPRARKAAFAARENYASHVVPRLEQARQSLPEGVDEAAGRAADRTRGVARKARAAAAPRLEQARAAAGPAAEKAAARSAAAYAGLRGELSAKDVRKAVRRRRRRAAAWSATKWVGVAGVVAGGAYLAWRWWDQQANPDWLVEPPVATEVGQDAYAEERGAAVDPEVEAKQAEADGGR</sequence>
<feature type="region of interest" description="Disordered" evidence="1">
    <location>
        <begin position="75"/>
        <end position="94"/>
    </location>
</feature>
<evidence type="ECO:0000313" key="3">
    <source>
        <dbReference type="EMBL" id="NJP68842.1"/>
    </source>
</evidence>
<comment type="caution">
    <text evidence="3">The sequence shown here is derived from an EMBL/GenBank/DDBJ whole genome shotgun (WGS) entry which is preliminary data.</text>
</comment>
<proteinExistence type="predicted"/>
<accession>A0ABX1AP39</accession>
<dbReference type="InterPro" id="IPR035214">
    <property type="entry name" value="DUF5324"/>
</dbReference>